<dbReference type="EMBL" id="SGPM01000008">
    <property type="protein sequence ID" value="THH33285.1"/>
    <property type="molecule type" value="Genomic_DNA"/>
</dbReference>
<proteinExistence type="predicted"/>
<feature type="coiled-coil region" evidence="1">
    <location>
        <begin position="7"/>
        <end position="49"/>
    </location>
</feature>
<reference evidence="2 3" key="1">
    <citation type="submission" date="2019-02" db="EMBL/GenBank/DDBJ databases">
        <title>Genome sequencing of the rare red list fungi Antrodiella citrinella (Flaviporus citrinellus).</title>
        <authorList>
            <person name="Buettner E."/>
            <person name="Kellner H."/>
        </authorList>
    </citation>
    <scope>NUCLEOTIDE SEQUENCE [LARGE SCALE GENOMIC DNA]</scope>
    <source>
        <strain evidence="2 3">DSM 108506</strain>
    </source>
</reference>
<organism evidence="2 3">
    <name type="scientific">Antrodiella citrinella</name>
    <dbReference type="NCBI Taxonomy" id="2447956"/>
    <lineage>
        <taxon>Eukaryota</taxon>
        <taxon>Fungi</taxon>
        <taxon>Dikarya</taxon>
        <taxon>Basidiomycota</taxon>
        <taxon>Agaricomycotina</taxon>
        <taxon>Agaricomycetes</taxon>
        <taxon>Polyporales</taxon>
        <taxon>Steccherinaceae</taxon>
        <taxon>Antrodiella</taxon>
    </lineage>
</organism>
<protein>
    <submittedName>
        <fullName evidence="2">Uncharacterized protein</fullName>
    </submittedName>
</protein>
<gene>
    <name evidence="2" type="ORF">EUX98_g935</name>
</gene>
<name>A0A4S4N4G2_9APHY</name>
<dbReference type="Proteomes" id="UP000308730">
    <property type="component" value="Unassembled WGS sequence"/>
</dbReference>
<evidence type="ECO:0000313" key="3">
    <source>
        <dbReference type="Proteomes" id="UP000308730"/>
    </source>
</evidence>
<keyword evidence="3" id="KW-1185">Reference proteome</keyword>
<keyword evidence="1" id="KW-0175">Coiled coil</keyword>
<accession>A0A4S4N4G2</accession>
<sequence length="54" mass="6669">MIPYFYLQAEIEKLDAEERQLKRILEKRNRALENKLEEKHKKLEGLKRFYAEFA</sequence>
<evidence type="ECO:0000256" key="1">
    <source>
        <dbReference type="SAM" id="Coils"/>
    </source>
</evidence>
<evidence type="ECO:0000313" key="2">
    <source>
        <dbReference type="EMBL" id="THH33285.1"/>
    </source>
</evidence>
<dbReference type="AlphaFoldDB" id="A0A4S4N4G2"/>
<comment type="caution">
    <text evidence="2">The sequence shown here is derived from an EMBL/GenBank/DDBJ whole genome shotgun (WGS) entry which is preliminary data.</text>
</comment>